<reference evidence="2 3" key="1">
    <citation type="submission" date="2024-05" db="EMBL/GenBank/DDBJ databases">
        <authorList>
            <person name="Liu Q."/>
            <person name="Xin Y.-H."/>
        </authorList>
    </citation>
    <scope>NUCLEOTIDE SEQUENCE [LARGE SCALE GENOMIC DNA]</scope>
    <source>
        <strain evidence="2 3">CGMCC 1.15349</strain>
    </source>
</reference>
<feature type="compositionally biased region" description="Low complexity" evidence="1">
    <location>
        <begin position="1"/>
        <end position="14"/>
    </location>
</feature>
<evidence type="ECO:0000313" key="2">
    <source>
        <dbReference type="EMBL" id="MEN2787014.1"/>
    </source>
</evidence>
<accession>A0ABU9XT72</accession>
<feature type="region of interest" description="Disordered" evidence="1">
    <location>
        <begin position="1"/>
        <end position="30"/>
    </location>
</feature>
<evidence type="ECO:0000256" key="1">
    <source>
        <dbReference type="SAM" id="MobiDB-lite"/>
    </source>
</evidence>
<proteinExistence type="predicted"/>
<protein>
    <submittedName>
        <fullName evidence="2">LysR family transcriptional regulator</fullName>
    </submittedName>
</protein>
<comment type="caution">
    <text evidence="2">The sequence shown here is derived from an EMBL/GenBank/DDBJ whole genome shotgun (WGS) entry which is preliminary data.</text>
</comment>
<gene>
    <name evidence="2" type="ORF">ABC969_11355</name>
</gene>
<dbReference type="EMBL" id="JBDIMF010000004">
    <property type="protein sequence ID" value="MEN2787014.1"/>
    <property type="molecule type" value="Genomic_DNA"/>
</dbReference>
<dbReference type="RefSeq" id="WP_345865041.1">
    <property type="nucleotide sequence ID" value="NZ_JBDIMF010000004.1"/>
</dbReference>
<keyword evidence="3" id="KW-1185">Reference proteome</keyword>
<evidence type="ECO:0000313" key="3">
    <source>
        <dbReference type="Proteomes" id="UP001404104"/>
    </source>
</evidence>
<organism evidence="2 3">
    <name type="scientific">Sphingomonas qilianensis</name>
    <dbReference type="NCBI Taxonomy" id="1736690"/>
    <lineage>
        <taxon>Bacteria</taxon>
        <taxon>Pseudomonadati</taxon>
        <taxon>Pseudomonadota</taxon>
        <taxon>Alphaproteobacteria</taxon>
        <taxon>Sphingomonadales</taxon>
        <taxon>Sphingomonadaceae</taxon>
        <taxon>Sphingomonas</taxon>
    </lineage>
</organism>
<name>A0ABU9XT72_9SPHN</name>
<sequence>MTDSSAPPARAASGPPAPAPPSPSRRAHWTPAKQRIFLAALLECGCVAEAARAAGMSPSSAHRLRARLGGAPFVRAWDQALAVHARRLADPFAPARIAPAASPSRS</sequence>
<dbReference type="Proteomes" id="UP001404104">
    <property type="component" value="Unassembled WGS sequence"/>
</dbReference>